<dbReference type="PROSITE" id="PS50006">
    <property type="entry name" value="FHA_DOMAIN"/>
    <property type="match status" value="1"/>
</dbReference>
<evidence type="ECO:0000256" key="1">
    <source>
        <dbReference type="ARBA" id="ARBA00004123"/>
    </source>
</evidence>
<dbReference type="GO" id="GO:0030870">
    <property type="term" value="C:Mre11 complex"/>
    <property type="evidence" value="ECO:0007669"/>
    <property type="project" value="InterPro"/>
</dbReference>
<keyword evidence="4" id="KW-0539">Nucleus</keyword>
<gene>
    <name evidence="8" type="ORF">BD289DRAFT_226845</name>
</gene>
<feature type="compositionally biased region" description="Acidic residues" evidence="6">
    <location>
        <begin position="727"/>
        <end position="746"/>
    </location>
</feature>
<evidence type="ECO:0000259" key="7">
    <source>
        <dbReference type="PROSITE" id="PS50006"/>
    </source>
</evidence>
<evidence type="ECO:0000256" key="5">
    <source>
        <dbReference type="ARBA" id="ARBA00044757"/>
    </source>
</evidence>
<comment type="similarity">
    <text evidence="5">Belongs to the Nibrin family.</text>
</comment>
<proteinExistence type="inferred from homology"/>
<keyword evidence="9" id="KW-1185">Reference proteome</keyword>
<feature type="compositionally biased region" description="Polar residues" evidence="6">
    <location>
        <begin position="455"/>
        <end position="480"/>
    </location>
</feature>
<evidence type="ECO:0000256" key="2">
    <source>
        <dbReference type="ARBA" id="ARBA00022763"/>
    </source>
</evidence>
<evidence type="ECO:0000256" key="6">
    <source>
        <dbReference type="SAM" id="MobiDB-lite"/>
    </source>
</evidence>
<evidence type="ECO:0000313" key="8">
    <source>
        <dbReference type="EMBL" id="PSR88769.1"/>
    </source>
</evidence>
<feature type="compositionally biased region" description="Low complexity" evidence="6">
    <location>
        <begin position="762"/>
        <end position="804"/>
    </location>
</feature>
<feature type="region of interest" description="Disordered" evidence="6">
    <location>
        <begin position="513"/>
        <end position="585"/>
    </location>
</feature>
<dbReference type="GO" id="GO:0003684">
    <property type="term" value="F:damaged DNA binding"/>
    <property type="evidence" value="ECO:0007669"/>
    <property type="project" value="TreeGrafter"/>
</dbReference>
<comment type="subcellular location">
    <subcellularLocation>
        <location evidence="1">Nucleus</location>
    </subcellularLocation>
</comment>
<dbReference type="Pfam" id="PF16508">
    <property type="entry name" value="NIBRIN_BRCT_II"/>
    <property type="match status" value="1"/>
</dbReference>
<feature type="domain" description="FHA" evidence="7">
    <location>
        <begin position="24"/>
        <end position="88"/>
    </location>
</feature>
<dbReference type="STRING" id="2025994.A0A2T3AAM0"/>
<dbReference type="Pfam" id="PF00498">
    <property type="entry name" value="FHA"/>
    <property type="match status" value="1"/>
</dbReference>
<dbReference type="SUPFAM" id="SSF49879">
    <property type="entry name" value="SMAD/FHA domain"/>
    <property type="match status" value="1"/>
</dbReference>
<feature type="compositionally biased region" description="Basic and acidic residues" evidence="6">
    <location>
        <begin position="523"/>
        <end position="534"/>
    </location>
</feature>
<dbReference type="InterPro" id="IPR000253">
    <property type="entry name" value="FHA_dom"/>
</dbReference>
<dbReference type="GO" id="GO:0007095">
    <property type="term" value="P:mitotic G2 DNA damage checkpoint signaling"/>
    <property type="evidence" value="ECO:0007669"/>
    <property type="project" value="InterPro"/>
</dbReference>
<dbReference type="Proteomes" id="UP000241462">
    <property type="component" value="Unassembled WGS sequence"/>
</dbReference>
<dbReference type="InterPro" id="IPR040227">
    <property type="entry name" value="Nibrin-rel"/>
</dbReference>
<sequence>MWLLEAAGDDFDGRKLWLRPGNKYLFGRTSNSGERIRIPYKTISRQHLTIFVGTVNPDDGTKLESRSTITLEDHGNKHGGTYINGTNINREKYVLTKDTNTLKFANYTVLFHITWRPIVLGFSLTKVETEQGALSLIQEQLEPLDIKYTTDHRLKGVTHVVSKRRNTSRVLQALVNGQLVVSLTFTDAITQAAATYPKENGTLTSNLEEDFEGSWPDATKYLPLRTDGPGTDQPDEAYAPDHRRKEIFDGFTFVFYERKRFEELLPVITSAKGKALFMDVVPQKTNIDDFIRYVKSVAGEKGLGEFEDGSEGRGVVVVRYVPAGDDDDARWFLNFYNQVALRLDHRPIESRDLLPAILDLEPMQLRRPLEVESTPREQGTQASNRPVEVVGTAMDIDETDGTSVVEETPPPQPRKQPRGRQRTAPKSRFKGFNIDSDSNEDEGTSIPRPSGAPSEASQSMFMTQTESQAPEQTQIVGASSQRKRPAPERDIMEEVAPTAARIKRMRLEGDVDLLPAVPVEEEEQKKGEVPESQRKKTKDKAQTAATPAAKKSKAKKKSDADDSGDELLDQYIQAGQEEEARRQAEEARLRRQLNEGGIDFKEIRDAMNVLSIEMRKRVNRDPEEEHSRRWDPKWNGLKNFKKFHKQGEQRGRPQTKVIVPLIPAKGKDYGLSDDRWLPGRHWVKKSTLKDPADRQSQSPTEAKLAQTRDRTSDNQFGLNSQLVAIESDSDEETGADVDNSELPDVMEIDRPSRSRKGKAAEKAGSQQGQAARKQQTQSRTAAATTTTTTTTAGTKRAARGPPAAEKAHKRRATRATKVARKEEDEEEDSEDGGLSFRFGKRK</sequence>
<accession>A0A2T3AAM0</accession>
<dbReference type="Gene3D" id="3.40.50.10980">
    <property type="entry name" value="Nibrin, BRCT2 domain"/>
    <property type="match status" value="1"/>
</dbReference>
<dbReference type="Gene3D" id="2.60.200.20">
    <property type="match status" value="1"/>
</dbReference>
<feature type="region of interest" description="Disordered" evidence="6">
    <location>
        <begin position="370"/>
        <end position="497"/>
    </location>
</feature>
<dbReference type="PANTHER" id="PTHR12162">
    <property type="entry name" value="NIBRIN-RELATED"/>
    <property type="match status" value="1"/>
</dbReference>
<organism evidence="8 9">
    <name type="scientific">Coniella lustricola</name>
    <dbReference type="NCBI Taxonomy" id="2025994"/>
    <lineage>
        <taxon>Eukaryota</taxon>
        <taxon>Fungi</taxon>
        <taxon>Dikarya</taxon>
        <taxon>Ascomycota</taxon>
        <taxon>Pezizomycotina</taxon>
        <taxon>Sordariomycetes</taxon>
        <taxon>Sordariomycetidae</taxon>
        <taxon>Diaporthales</taxon>
        <taxon>Schizoparmaceae</taxon>
        <taxon>Coniella</taxon>
    </lineage>
</organism>
<keyword evidence="2" id="KW-0227">DNA damage</keyword>
<protein>
    <recommendedName>
        <fullName evidence="7">FHA domain-containing protein</fullName>
    </recommendedName>
</protein>
<name>A0A2T3AAM0_9PEZI</name>
<reference evidence="8 9" key="1">
    <citation type="journal article" date="2018" name="Mycol. Prog.">
        <title>Coniella lustricola, a new species from submerged detritus.</title>
        <authorList>
            <person name="Raudabaugh D.B."/>
            <person name="Iturriaga T."/>
            <person name="Carver A."/>
            <person name="Mondo S."/>
            <person name="Pangilinan J."/>
            <person name="Lipzen A."/>
            <person name="He G."/>
            <person name="Amirebrahimi M."/>
            <person name="Grigoriev I.V."/>
            <person name="Miller A.N."/>
        </authorList>
    </citation>
    <scope>NUCLEOTIDE SEQUENCE [LARGE SCALE GENOMIC DNA]</scope>
    <source>
        <strain evidence="8 9">B22-T-1</strain>
    </source>
</reference>
<dbReference type="GO" id="GO:0000724">
    <property type="term" value="P:double-strand break repair via homologous recombination"/>
    <property type="evidence" value="ECO:0007669"/>
    <property type="project" value="TreeGrafter"/>
</dbReference>
<dbReference type="AlphaFoldDB" id="A0A2T3AAM0"/>
<feature type="compositionally biased region" description="Basic residues" evidence="6">
    <location>
        <begin position="807"/>
        <end position="818"/>
    </location>
</feature>
<evidence type="ECO:0000256" key="3">
    <source>
        <dbReference type="ARBA" id="ARBA00023204"/>
    </source>
</evidence>
<evidence type="ECO:0000313" key="9">
    <source>
        <dbReference type="Proteomes" id="UP000241462"/>
    </source>
</evidence>
<dbReference type="InterPro" id="IPR032429">
    <property type="entry name" value="Nibrin_BRCT2"/>
</dbReference>
<dbReference type="EMBL" id="KZ678424">
    <property type="protein sequence ID" value="PSR88769.1"/>
    <property type="molecule type" value="Genomic_DNA"/>
</dbReference>
<feature type="compositionally biased region" description="Basic residues" evidence="6">
    <location>
        <begin position="415"/>
        <end position="429"/>
    </location>
</feature>
<keyword evidence="3" id="KW-0234">DNA repair</keyword>
<dbReference type="OrthoDB" id="552194at2759"/>
<dbReference type="CDD" id="cd00060">
    <property type="entry name" value="FHA"/>
    <property type="match status" value="1"/>
</dbReference>
<dbReference type="PANTHER" id="PTHR12162:SF0">
    <property type="entry name" value="NIBRIN"/>
    <property type="match status" value="1"/>
</dbReference>
<dbReference type="InParanoid" id="A0A2T3AAM0"/>
<dbReference type="InterPro" id="IPR008984">
    <property type="entry name" value="SMAD_FHA_dom_sf"/>
</dbReference>
<feature type="compositionally biased region" description="Polar residues" evidence="6">
    <location>
        <begin position="713"/>
        <end position="722"/>
    </location>
</feature>
<dbReference type="InterPro" id="IPR043014">
    <property type="entry name" value="Nibrin_BRCT2_sf"/>
</dbReference>
<dbReference type="SMART" id="SM00240">
    <property type="entry name" value="FHA"/>
    <property type="match status" value="1"/>
</dbReference>
<evidence type="ECO:0000256" key="4">
    <source>
        <dbReference type="ARBA" id="ARBA00023242"/>
    </source>
</evidence>
<feature type="region of interest" description="Disordered" evidence="6">
    <location>
        <begin position="685"/>
        <end position="842"/>
    </location>
</feature>